<name>A0A2P2IT43_RHIMU</name>
<protein>
    <submittedName>
        <fullName evidence="1">Uncharacterized protein</fullName>
    </submittedName>
</protein>
<evidence type="ECO:0000313" key="1">
    <source>
        <dbReference type="EMBL" id="MBW84376.1"/>
    </source>
</evidence>
<proteinExistence type="predicted"/>
<reference evidence="1" key="1">
    <citation type="submission" date="2018-02" db="EMBL/GenBank/DDBJ databases">
        <title>Rhizophora mucronata_Transcriptome.</title>
        <authorList>
            <person name="Meera S.P."/>
            <person name="Sreeshan A."/>
            <person name="Augustine A."/>
        </authorList>
    </citation>
    <scope>NUCLEOTIDE SEQUENCE</scope>
    <source>
        <tissue evidence="1">Leaf</tissue>
    </source>
</reference>
<dbReference type="AlphaFoldDB" id="A0A2P2IT43"/>
<organism evidence="1">
    <name type="scientific">Rhizophora mucronata</name>
    <name type="common">Asiatic mangrove</name>
    <dbReference type="NCBI Taxonomy" id="61149"/>
    <lineage>
        <taxon>Eukaryota</taxon>
        <taxon>Viridiplantae</taxon>
        <taxon>Streptophyta</taxon>
        <taxon>Embryophyta</taxon>
        <taxon>Tracheophyta</taxon>
        <taxon>Spermatophyta</taxon>
        <taxon>Magnoliopsida</taxon>
        <taxon>eudicotyledons</taxon>
        <taxon>Gunneridae</taxon>
        <taxon>Pentapetalae</taxon>
        <taxon>rosids</taxon>
        <taxon>fabids</taxon>
        <taxon>Malpighiales</taxon>
        <taxon>Rhizophoraceae</taxon>
        <taxon>Rhizophora</taxon>
    </lineage>
</organism>
<accession>A0A2P2IT43</accession>
<sequence length="17" mass="2027">MENQSHRLPGARFWAAR</sequence>
<dbReference type="EMBL" id="GGEC01003893">
    <property type="protein sequence ID" value="MBW84376.1"/>
    <property type="molecule type" value="Transcribed_RNA"/>
</dbReference>